<accession>A0AC34QEV5</accession>
<dbReference type="Proteomes" id="UP000887576">
    <property type="component" value="Unplaced"/>
</dbReference>
<evidence type="ECO:0000313" key="2">
    <source>
        <dbReference type="WBParaSite" id="JU765_v2.g15620.t1"/>
    </source>
</evidence>
<protein>
    <submittedName>
        <fullName evidence="2">Non-specific serine/threonine protein kinase</fullName>
    </submittedName>
</protein>
<name>A0AC34QEV5_9BILA</name>
<reference evidence="2" key="1">
    <citation type="submission" date="2022-11" db="UniProtKB">
        <authorList>
            <consortium name="WormBaseParasite"/>
        </authorList>
    </citation>
    <scope>IDENTIFICATION</scope>
</reference>
<proteinExistence type="predicted"/>
<organism evidence="1 2">
    <name type="scientific">Panagrolaimus sp. JU765</name>
    <dbReference type="NCBI Taxonomy" id="591449"/>
    <lineage>
        <taxon>Eukaryota</taxon>
        <taxon>Metazoa</taxon>
        <taxon>Ecdysozoa</taxon>
        <taxon>Nematoda</taxon>
        <taxon>Chromadorea</taxon>
        <taxon>Rhabditida</taxon>
        <taxon>Tylenchina</taxon>
        <taxon>Panagrolaimomorpha</taxon>
        <taxon>Panagrolaimoidea</taxon>
        <taxon>Panagrolaimidae</taxon>
        <taxon>Panagrolaimus</taxon>
    </lineage>
</organism>
<sequence length="434" mass="49259">MDSEMFHMEVDEQRWTQKRYSLEDELSEEYDPPDFGDFDDSLSESVGTSRSSASPFTCQTRLDSVQDLSGKLGPTDFELTRVLGKGGFGKVFQVKKKSGSDSGDVFAMKILKKAVIIKNPKETQHTKAERNILGSVKSDFICKLFYAFQTDEKLYLVMEFLEGGELFMLLEREQCLSEADAGFYAAEIIIALEHLHTHGVIYRDLKPENVMLDKFGHVKLTDLGLCKEAVHAGDRTYTYCGTVEYMSPEIILKSGHNQTADWWSLGTIIYDMIVGQPPFIGKTNKETSEKIVNGRLKFPSDLSKEVKALLSGLMKKDAAKRLGFRGSIQIKRQQFFKKMDWESVEARKLKPPFCPPKKIDESTSFKYFDPRFFKLPAVDSPADKVSILDDPFTGFSYVAPEFFESKVVDFCNDQKLCHIPAPAKCVFNPGQFRR</sequence>
<dbReference type="WBParaSite" id="JU765_v2.g15620.t1">
    <property type="protein sequence ID" value="JU765_v2.g15620.t1"/>
    <property type="gene ID" value="JU765_v2.g15620"/>
</dbReference>
<evidence type="ECO:0000313" key="1">
    <source>
        <dbReference type="Proteomes" id="UP000887576"/>
    </source>
</evidence>